<evidence type="ECO:0000313" key="1">
    <source>
        <dbReference type="EMBL" id="OTG17564.1"/>
    </source>
</evidence>
<evidence type="ECO:0000313" key="2">
    <source>
        <dbReference type="Proteomes" id="UP000215914"/>
    </source>
</evidence>
<dbReference type="OMA" id="DNISAYM"/>
<dbReference type="PANTHER" id="PTHR11439:SF458">
    <property type="entry name" value="RNA-DIRECTED DNA POLYMERASE"/>
    <property type="match status" value="1"/>
</dbReference>
<dbReference type="InParanoid" id="A0A251U342"/>
<dbReference type="CDD" id="cd09272">
    <property type="entry name" value="RNase_HI_RT_Ty1"/>
    <property type="match status" value="1"/>
</dbReference>
<name>A0A251U342_HELAN</name>
<dbReference type="STRING" id="4232.A0A251U342"/>
<dbReference type="EMBL" id="CM007897">
    <property type="protein sequence ID" value="OTG17564.1"/>
    <property type="molecule type" value="Genomic_DNA"/>
</dbReference>
<dbReference type="Proteomes" id="UP000215914">
    <property type="component" value="Chromosome 8"/>
</dbReference>
<dbReference type="AlphaFoldDB" id="A0A251U342"/>
<proteinExistence type="predicted"/>
<organism evidence="1 2">
    <name type="scientific">Helianthus annuus</name>
    <name type="common">Common sunflower</name>
    <dbReference type="NCBI Taxonomy" id="4232"/>
    <lineage>
        <taxon>Eukaryota</taxon>
        <taxon>Viridiplantae</taxon>
        <taxon>Streptophyta</taxon>
        <taxon>Embryophyta</taxon>
        <taxon>Tracheophyta</taxon>
        <taxon>Spermatophyta</taxon>
        <taxon>Magnoliopsida</taxon>
        <taxon>eudicotyledons</taxon>
        <taxon>Gunneridae</taxon>
        <taxon>Pentapetalae</taxon>
        <taxon>asterids</taxon>
        <taxon>campanulids</taxon>
        <taxon>Asterales</taxon>
        <taxon>Asteraceae</taxon>
        <taxon>Asteroideae</taxon>
        <taxon>Heliantheae alliance</taxon>
        <taxon>Heliantheae</taxon>
        <taxon>Helianthus</taxon>
    </lineage>
</organism>
<gene>
    <name evidence="1" type="ORF">HannXRQ_Chr08g0213551</name>
</gene>
<keyword evidence="2" id="KW-1185">Reference proteome</keyword>
<dbReference type="PANTHER" id="PTHR11439">
    <property type="entry name" value="GAG-POL-RELATED RETROTRANSPOSON"/>
    <property type="match status" value="1"/>
</dbReference>
<sequence length="142" mass="16073">MDILHRAGLTDCKPVTSPMSTSHVLLPDDKYKAIADTLAELIWLRSLLRELGLVNHSPTLWCDNLGATYLSANPVFHARTKHVEVDYHFVREQVTKGKLNVKFISTDDQIADVFTKPLSSQRFEFLRSKLQVVPRPQLAGEC</sequence>
<reference evidence="2" key="1">
    <citation type="journal article" date="2017" name="Nature">
        <title>The sunflower genome provides insights into oil metabolism, flowering and Asterid evolution.</title>
        <authorList>
            <person name="Badouin H."/>
            <person name="Gouzy J."/>
            <person name="Grassa C.J."/>
            <person name="Murat F."/>
            <person name="Staton S.E."/>
            <person name="Cottret L."/>
            <person name="Lelandais-Briere C."/>
            <person name="Owens G.L."/>
            <person name="Carrere S."/>
            <person name="Mayjonade B."/>
            <person name="Legrand L."/>
            <person name="Gill N."/>
            <person name="Kane N.C."/>
            <person name="Bowers J.E."/>
            <person name="Hubner S."/>
            <person name="Bellec A."/>
            <person name="Berard A."/>
            <person name="Berges H."/>
            <person name="Blanchet N."/>
            <person name="Boniface M.C."/>
            <person name="Brunel D."/>
            <person name="Catrice O."/>
            <person name="Chaidir N."/>
            <person name="Claudel C."/>
            <person name="Donnadieu C."/>
            <person name="Faraut T."/>
            <person name="Fievet G."/>
            <person name="Helmstetter N."/>
            <person name="King M."/>
            <person name="Knapp S.J."/>
            <person name="Lai Z."/>
            <person name="Le Paslier M.C."/>
            <person name="Lippi Y."/>
            <person name="Lorenzon L."/>
            <person name="Mandel J.R."/>
            <person name="Marage G."/>
            <person name="Marchand G."/>
            <person name="Marquand E."/>
            <person name="Bret-Mestries E."/>
            <person name="Morien E."/>
            <person name="Nambeesan S."/>
            <person name="Nguyen T."/>
            <person name="Pegot-Espagnet P."/>
            <person name="Pouilly N."/>
            <person name="Raftis F."/>
            <person name="Sallet E."/>
            <person name="Schiex T."/>
            <person name="Thomas J."/>
            <person name="Vandecasteele C."/>
            <person name="Vares D."/>
            <person name="Vear F."/>
            <person name="Vautrin S."/>
            <person name="Crespi M."/>
            <person name="Mangin B."/>
            <person name="Burke J.M."/>
            <person name="Salse J."/>
            <person name="Munos S."/>
            <person name="Vincourt P."/>
            <person name="Rieseberg L.H."/>
            <person name="Langlade N.B."/>
        </authorList>
    </citation>
    <scope>NUCLEOTIDE SEQUENCE [LARGE SCALE GENOMIC DNA]</scope>
    <source>
        <strain evidence="2">cv. SF193</strain>
    </source>
</reference>
<accession>A0A251U342</accession>
<protein>
    <submittedName>
        <fullName evidence="1">Uncharacterized protein</fullName>
    </submittedName>
</protein>